<evidence type="ECO:0000313" key="5">
    <source>
        <dbReference type="Proteomes" id="UP001634393"/>
    </source>
</evidence>
<comment type="caution">
    <text evidence="4">The sequence shown here is derived from an EMBL/GenBank/DDBJ whole genome shotgun (WGS) entry which is preliminary data.</text>
</comment>
<dbReference type="PANTHER" id="PTHR32295:SF41">
    <property type="entry name" value="PROTEIN IQ-DOMAIN 11"/>
    <property type="match status" value="1"/>
</dbReference>
<proteinExistence type="inferred from homology"/>
<evidence type="ECO:0000256" key="3">
    <source>
        <dbReference type="SAM" id="MobiDB-lite"/>
    </source>
</evidence>
<evidence type="ECO:0000256" key="1">
    <source>
        <dbReference type="ARBA" id="ARBA00022860"/>
    </source>
</evidence>
<reference evidence="4 5" key="1">
    <citation type="submission" date="2024-12" db="EMBL/GenBank/DDBJ databases">
        <title>The unique morphological basis and parallel evolutionary history of personate flowers in Penstemon.</title>
        <authorList>
            <person name="Depatie T.H."/>
            <person name="Wessinger C.A."/>
        </authorList>
    </citation>
    <scope>NUCLEOTIDE SEQUENCE [LARGE SCALE GENOMIC DNA]</scope>
    <source>
        <strain evidence="4">WTNN_2</strain>
        <tissue evidence="4">Leaf</tissue>
    </source>
</reference>
<accession>A0ABD3RP86</accession>
<keyword evidence="5" id="KW-1185">Reference proteome</keyword>
<dbReference type="PANTHER" id="PTHR32295">
    <property type="entry name" value="IQ-DOMAIN 5-RELATED"/>
    <property type="match status" value="1"/>
</dbReference>
<sequence length="410" mass="46079">MAKKKSLLSLLKRFFISDTDSQLVKKNKRKRWTFQLLKMKQLPPSSGPSPPREAPPWKAAEQSNNVVPVIVAADSPDVGNLPSNIQSAHQQKKSQESSQSNNIVNNPLVQDLAATKIQAAFHGYLARKALRALKGVVKLQALIRGWAVRQQAINTLKCLQSIVSIQSEVCSKRRESSTDSLHCLEYTPGLREKDIMVDLNSQKRWDDSTLTKEETKVLSLNKKEAAIKRDRIKEYYLKHRRLAETGGGKVYGFLDRALSARDRDEVGGRLLNLKYMHKQYQAEVAYSLACVPRRSFRHRKQHSIGDDDSFAGSPAIPTYMAPTKSAKAKENSPRLRPINFDVCSEITSPYKYKLSPISSINSELTSSSWIGNPISSSLRSPRLKGLFGPINSTMSVKDLHLQGIHYQNRI</sequence>
<dbReference type="InterPro" id="IPR000048">
    <property type="entry name" value="IQ_motif_EF-hand-BS"/>
</dbReference>
<keyword evidence="1" id="KW-0112">Calmodulin-binding</keyword>
<feature type="region of interest" description="Disordered" evidence="3">
    <location>
        <begin position="81"/>
        <end position="101"/>
    </location>
</feature>
<protein>
    <recommendedName>
        <fullName evidence="6">DUF4005 domain-containing protein</fullName>
    </recommendedName>
</protein>
<dbReference type="SMART" id="SM00015">
    <property type="entry name" value="IQ"/>
    <property type="match status" value="2"/>
</dbReference>
<evidence type="ECO:0000313" key="4">
    <source>
        <dbReference type="EMBL" id="KAL3814775.1"/>
    </source>
</evidence>
<dbReference type="GO" id="GO:0005516">
    <property type="term" value="F:calmodulin binding"/>
    <property type="evidence" value="ECO:0007669"/>
    <property type="project" value="UniProtKB-KW"/>
</dbReference>
<dbReference type="CDD" id="cd23767">
    <property type="entry name" value="IQCD"/>
    <property type="match status" value="1"/>
</dbReference>
<dbReference type="Gene3D" id="1.20.5.190">
    <property type="match status" value="1"/>
</dbReference>
<organism evidence="4 5">
    <name type="scientific">Penstemon smallii</name>
    <dbReference type="NCBI Taxonomy" id="265156"/>
    <lineage>
        <taxon>Eukaryota</taxon>
        <taxon>Viridiplantae</taxon>
        <taxon>Streptophyta</taxon>
        <taxon>Embryophyta</taxon>
        <taxon>Tracheophyta</taxon>
        <taxon>Spermatophyta</taxon>
        <taxon>Magnoliopsida</taxon>
        <taxon>eudicotyledons</taxon>
        <taxon>Gunneridae</taxon>
        <taxon>Pentapetalae</taxon>
        <taxon>asterids</taxon>
        <taxon>lamiids</taxon>
        <taxon>Lamiales</taxon>
        <taxon>Plantaginaceae</taxon>
        <taxon>Cheloneae</taxon>
        <taxon>Penstemon</taxon>
    </lineage>
</organism>
<comment type="similarity">
    <text evidence="2">Belongs to the IQD family.</text>
</comment>
<name>A0ABD3RP86_9LAMI</name>
<dbReference type="AlphaFoldDB" id="A0ABD3RP86"/>
<feature type="compositionally biased region" description="Pro residues" evidence="3">
    <location>
        <begin position="45"/>
        <end position="54"/>
    </location>
</feature>
<dbReference type="PROSITE" id="PS50096">
    <property type="entry name" value="IQ"/>
    <property type="match status" value="2"/>
</dbReference>
<evidence type="ECO:0000256" key="2">
    <source>
        <dbReference type="ARBA" id="ARBA00024341"/>
    </source>
</evidence>
<evidence type="ECO:0008006" key="6">
    <source>
        <dbReference type="Google" id="ProtNLM"/>
    </source>
</evidence>
<dbReference type="EMBL" id="JBJXBP010000008">
    <property type="protein sequence ID" value="KAL3814775.1"/>
    <property type="molecule type" value="Genomic_DNA"/>
</dbReference>
<dbReference type="Proteomes" id="UP001634393">
    <property type="component" value="Unassembled WGS sequence"/>
</dbReference>
<gene>
    <name evidence="4" type="ORF">ACJIZ3_016043</name>
</gene>
<feature type="region of interest" description="Disordered" evidence="3">
    <location>
        <begin position="38"/>
        <end position="59"/>
    </location>
</feature>